<keyword evidence="2" id="KW-0472">Membrane</keyword>
<accession>A0A2G8SLD6</accession>
<organism evidence="3 4">
    <name type="scientific">Ganoderma sinense ZZ0214-1</name>
    <dbReference type="NCBI Taxonomy" id="1077348"/>
    <lineage>
        <taxon>Eukaryota</taxon>
        <taxon>Fungi</taxon>
        <taxon>Dikarya</taxon>
        <taxon>Basidiomycota</taxon>
        <taxon>Agaricomycotina</taxon>
        <taxon>Agaricomycetes</taxon>
        <taxon>Polyporales</taxon>
        <taxon>Polyporaceae</taxon>
        <taxon>Ganoderma</taxon>
    </lineage>
</organism>
<evidence type="ECO:0000256" key="2">
    <source>
        <dbReference type="SAM" id="Phobius"/>
    </source>
</evidence>
<keyword evidence="2" id="KW-0812">Transmembrane</keyword>
<feature type="compositionally biased region" description="Low complexity" evidence="1">
    <location>
        <begin position="317"/>
        <end position="326"/>
    </location>
</feature>
<dbReference type="Proteomes" id="UP000230002">
    <property type="component" value="Unassembled WGS sequence"/>
</dbReference>
<name>A0A2G8SLD6_9APHY</name>
<feature type="transmembrane region" description="Helical" evidence="2">
    <location>
        <begin position="215"/>
        <end position="238"/>
    </location>
</feature>
<keyword evidence="4" id="KW-1185">Reference proteome</keyword>
<dbReference type="AlphaFoldDB" id="A0A2G8SLD6"/>
<proteinExistence type="predicted"/>
<evidence type="ECO:0000313" key="3">
    <source>
        <dbReference type="EMBL" id="PIL34553.1"/>
    </source>
</evidence>
<evidence type="ECO:0000256" key="1">
    <source>
        <dbReference type="SAM" id="MobiDB-lite"/>
    </source>
</evidence>
<dbReference type="OrthoDB" id="2796825at2759"/>
<dbReference type="EMBL" id="AYKW01000005">
    <property type="protein sequence ID" value="PIL34553.1"/>
    <property type="molecule type" value="Genomic_DNA"/>
</dbReference>
<gene>
    <name evidence="3" type="ORF">GSI_03331</name>
</gene>
<sequence>MSDENTTFQTFFYLGNTANAVLYGVELVFFVATVTLVERNKDERNQRSFRIFFYFSMGVFAMITIYVTVQATFGLEMWIENADYPGGSGAYFADHAAVWYQTLGTTASVVLNIMSDGFLLYRCYIAWSDWRVMLLPSFLYISSVCIGIGTSVITGLPNANFFSGLSKYTALTYSCSVIALNVTVSALICLRLLLHARSIRGALGSRVASKYTGTVALLVESALPYTLFGVAFVVTLGMEHPSSILFLSIYVMFTCISPQMIVLRVVMGRSFSEFEEAATPDAWPNVNITILPDDGARDIEIGLPATRDSQKDPFRQSTSSGSSPSTARQPWDFQ</sequence>
<feature type="region of interest" description="Disordered" evidence="1">
    <location>
        <begin position="301"/>
        <end position="334"/>
    </location>
</feature>
<feature type="transmembrane region" description="Helical" evidence="2">
    <location>
        <begin position="20"/>
        <end position="37"/>
    </location>
</feature>
<feature type="transmembrane region" description="Helical" evidence="2">
    <location>
        <begin position="49"/>
        <end position="69"/>
    </location>
</feature>
<feature type="transmembrane region" description="Helical" evidence="2">
    <location>
        <begin position="168"/>
        <end position="194"/>
    </location>
</feature>
<comment type="caution">
    <text evidence="3">The sequence shown here is derived from an EMBL/GenBank/DDBJ whole genome shotgun (WGS) entry which is preliminary data.</text>
</comment>
<protein>
    <submittedName>
        <fullName evidence="3">Uncharacterized protein</fullName>
    </submittedName>
</protein>
<evidence type="ECO:0000313" key="4">
    <source>
        <dbReference type="Proteomes" id="UP000230002"/>
    </source>
</evidence>
<feature type="transmembrane region" description="Helical" evidence="2">
    <location>
        <begin position="133"/>
        <end position="156"/>
    </location>
</feature>
<feature type="transmembrane region" description="Helical" evidence="2">
    <location>
        <begin position="98"/>
        <end position="121"/>
    </location>
</feature>
<reference evidence="3 4" key="1">
    <citation type="journal article" date="2015" name="Sci. Rep.">
        <title>Chromosome-level genome map provides insights into diverse defense mechanisms in the medicinal fungus Ganoderma sinense.</title>
        <authorList>
            <person name="Zhu Y."/>
            <person name="Xu J."/>
            <person name="Sun C."/>
            <person name="Zhou S."/>
            <person name="Xu H."/>
            <person name="Nelson D.R."/>
            <person name="Qian J."/>
            <person name="Song J."/>
            <person name="Luo H."/>
            <person name="Xiang L."/>
            <person name="Li Y."/>
            <person name="Xu Z."/>
            <person name="Ji A."/>
            <person name="Wang L."/>
            <person name="Lu S."/>
            <person name="Hayward A."/>
            <person name="Sun W."/>
            <person name="Li X."/>
            <person name="Schwartz D.C."/>
            <person name="Wang Y."/>
            <person name="Chen S."/>
        </authorList>
    </citation>
    <scope>NUCLEOTIDE SEQUENCE [LARGE SCALE GENOMIC DNA]</scope>
    <source>
        <strain evidence="3 4">ZZ0214-1</strain>
    </source>
</reference>
<keyword evidence="2" id="KW-1133">Transmembrane helix</keyword>
<feature type="transmembrane region" description="Helical" evidence="2">
    <location>
        <begin position="244"/>
        <end position="266"/>
    </location>
</feature>